<evidence type="ECO:0000313" key="1">
    <source>
        <dbReference type="EMBL" id="KAJ1186184.1"/>
    </source>
</evidence>
<dbReference type="AlphaFoldDB" id="A0AAV7UAS1"/>
<proteinExistence type="predicted"/>
<dbReference type="Proteomes" id="UP001066276">
    <property type="component" value="Chromosome 3_1"/>
</dbReference>
<reference evidence="1" key="1">
    <citation type="journal article" date="2022" name="bioRxiv">
        <title>Sequencing and chromosome-scale assembly of the giantPleurodeles waltlgenome.</title>
        <authorList>
            <person name="Brown T."/>
            <person name="Elewa A."/>
            <person name="Iarovenko S."/>
            <person name="Subramanian E."/>
            <person name="Araus A.J."/>
            <person name="Petzold A."/>
            <person name="Susuki M."/>
            <person name="Suzuki K.-i.T."/>
            <person name="Hayashi T."/>
            <person name="Toyoda A."/>
            <person name="Oliveira C."/>
            <person name="Osipova E."/>
            <person name="Leigh N.D."/>
            <person name="Simon A."/>
            <person name="Yun M.H."/>
        </authorList>
    </citation>
    <scope>NUCLEOTIDE SEQUENCE</scope>
    <source>
        <strain evidence="1">20211129_DDA</strain>
        <tissue evidence="1">Liver</tissue>
    </source>
</reference>
<organism evidence="1 2">
    <name type="scientific">Pleurodeles waltl</name>
    <name type="common">Iberian ribbed newt</name>
    <dbReference type="NCBI Taxonomy" id="8319"/>
    <lineage>
        <taxon>Eukaryota</taxon>
        <taxon>Metazoa</taxon>
        <taxon>Chordata</taxon>
        <taxon>Craniata</taxon>
        <taxon>Vertebrata</taxon>
        <taxon>Euteleostomi</taxon>
        <taxon>Amphibia</taxon>
        <taxon>Batrachia</taxon>
        <taxon>Caudata</taxon>
        <taxon>Salamandroidea</taxon>
        <taxon>Salamandridae</taxon>
        <taxon>Pleurodelinae</taxon>
        <taxon>Pleurodeles</taxon>
    </lineage>
</organism>
<accession>A0AAV7UAS1</accession>
<protein>
    <submittedName>
        <fullName evidence="1">Uncharacterized protein</fullName>
    </submittedName>
</protein>
<dbReference type="EMBL" id="JANPWB010000005">
    <property type="protein sequence ID" value="KAJ1186184.1"/>
    <property type="molecule type" value="Genomic_DNA"/>
</dbReference>
<keyword evidence="2" id="KW-1185">Reference proteome</keyword>
<comment type="caution">
    <text evidence="1">The sequence shown here is derived from an EMBL/GenBank/DDBJ whole genome shotgun (WGS) entry which is preliminary data.</text>
</comment>
<name>A0AAV7UAS1_PLEWA</name>
<gene>
    <name evidence="1" type="ORF">NDU88_002967</name>
</gene>
<sequence length="79" mass="9079">MVSGSGRGPRWRDPSPRHETNVIQQIRDDTGRVWIDAGSVVGQFRDYYTDLCKSCLLFDEAAVTDNLIHMVMPWLMDDH</sequence>
<evidence type="ECO:0000313" key="2">
    <source>
        <dbReference type="Proteomes" id="UP001066276"/>
    </source>
</evidence>